<dbReference type="STRING" id="1231336.L248_0887"/>
<evidence type="ECO:0000256" key="2">
    <source>
        <dbReference type="HAMAP-Rule" id="MF_01103"/>
    </source>
</evidence>
<evidence type="ECO:0000256" key="1">
    <source>
        <dbReference type="ARBA" id="ARBA00022490"/>
    </source>
</evidence>
<organism evidence="4 5">
    <name type="scientific">Schleiferilactobacillus shenzhenensis LY-73</name>
    <dbReference type="NCBI Taxonomy" id="1231336"/>
    <lineage>
        <taxon>Bacteria</taxon>
        <taxon>Bacillati</taxon>
        <taxon>Bacillota</taxon>
        <taxon>Bacilli</taxon>
        <taxon>Lactobacillales</taxon>
        <taxon>Lactobacillaceae</taxon>
        <taxon>Schleiferilactobacillus</taxon>
    </lineage>
</organism>
<keyword evidence="5" id="KW-1185">Reference proteome</keyword>
<comment type="similarity">
    <text evidence="2">Belongs to the UPF0291 family.</text>
</comment>
<name>U4TI50_9LACO</name>
<evidence type="ECO:0000313" key="5">
    <source>
        <dbReference type="Proteomes" id="UP000030647"/>
    </source>
</evidence>
<proteinExistence type="inferred from homology"/>
<dbReference type="HOGENOM" id="CLU_173137_0_2_9"/>
<sequence>MAEQTEEEKRLARINELAHKAKNEGLTADEEREQHELREAYLANFRAGFRQTIEHLKVIDEEGNEVTPEKLKQVQREKGIRKD</sequence>
<dbReference type="AlphaFoldDB" id="U4TI50"/>
<dbReference type="SUPFAM" id="SSF158221">
    <property type="entry name" value="YnzC-like"/>
    <property type="match status" value="1"/>
</dbReference>
<dbReference type="Pfam" id="PF05979">
    <property type="entry name" value="DUF896"/>
    <property type="match status" value="1"/>
</dbReference>
<dbReference type="RefSeq" id="WP_022530219.1">
    <property type="nucleotide sequence ID" value="NZ_KI271597.1"/>
</dbReference>
<keyword evidence="1 2" id="KW-0963">Cytoplasm</keyword>
<gene>
    <name evidence="4" type="ORF">L248_0887</name>
</gene>
<dbReference type="Gene3D" id="1.10.287.540">
    <property type="entry name" value="Helix hairpin bin"/>
    <property type="match status" value="1"/>
</dbReference>
<dbReference type="Proteomes" id="UP000030647">
    <property type="component" value="Unassembled WGS sequence"/>
</dbReference>
<reference evidence="5" key="1">
    <citation type="journal article" date="2013" name="Genome Announc.">
        <title>Whole-Genome Sequencing of Lactobacillus shenzhenensis Strain LY-73T.</title>
        <authorList>
            <person name="Lin Z."/>
            <person name="Liu Z."/>
            <person name="Yang R."/>
            <person name="Zou Y."/>
            <person name="Wan D."/>
            <person name="Chen J."/>
            <person name="Guo M."/>
            <person name="Zhao J."/>
            <person name="Fang C."/>
            <person name="Yang R."/>
            <person name="Liu F."/>
        </authorList>
    </citation>
    <scope>NUCLEOTIDE SEQUENCE [LARGE SCALE GENOMIC DNA]</scope>
    <source>
        <strain evidence="5">LY-73</strain>
    </source>
</reference>
<dbReference type="PANTHER" id="PTHR37300:SF1">
    <property type="entry name" value="UPF0291 PROTEIN YNZC"/>
    <property type="match status" value="1"/>
</dbReference>
<dbReference type="eggNOG" id="COG4224">
    <property type="taxonomic scope" value="Bacteria"/>
</dbReference>
<accession>U4TI50</accession>
<feature type="compositionally biased region" description="Basic and acidic residues" evidence="3">
    <location>
        <begin position="67"/>
        <end position="83"/>
    </location>
</feature>
<dbReference type="EMBL" id="KI271597">
    <property type="protein sequence ID" value="ERL64476.1"/>
    <property type="molecule type" value="Genomic_DNA"/>
</dbReference>
<dbReference type="GO" id="GO:0005737">
    <property type="term" value="C:cytoplasm"/>
    <property type="evidence" value="ECO:0007669"/>
    <property type="project" value="UniProtKB-SubCell"/>
</dbReference>
<dbReference type="HAMAP" id="MF_01103">
    <property type="entry name" value="UPF0291"/>
    <property type="match status" value="1"/>
</dbReference>
<dbReference type="OrthoDB" id="390105at2"/>
<feature type="region of interest" description="Disordered" evidence="3">
    <location>
        <begin position="64"/>
        <end position="83"/>
    </location>
</feature>
<protein>
    <recommendedName>
        <fullName evidence="2">UPF0291 protein L248_0887</fullName>
    </recommendedName>
</protein>
<dbReference type="PANTHER" id="PTHR37300">
    <property type="entry name" value="UPF0291 PROTEIN CBO2609/CLC_2481"/>
    <property type="match status" value="1"/>
</dbReference>
<dbReference type="InterPro" id="IPR009242">
    <property type="entry name" value="DUF896"/>
</dbReference>
<comment type="subcellular location">
    <subcellularLocation>
        <location evidence="2">Cytoplasm</location>
    </subcellularLocation>
</comment>
<evidence type="ECO:0000313" key="4">
    <source>
        <dbReference type="EMBL" id="ERL64476.1"/>
    </source>
</evidence>
<evidence type="ECO:0000256" key="3">
    <source>
        <dbReference type="SAM" id="MobiDB-lite"/>
    </source>
</evidence>